<dbReference type="Gene3D" id="3.40.640.10">
    <property type="entry name" value="Type I PLP-dependent aspartate aminotransferase-like (Major domain)"/>
    <property type="match status" value="1"/>
</dbReference>
<keyword evidence="5" id="KW-0663">Pyridoxal phosphate</keyword>
<dbReference type="InterPro" id="IPR015422">
    <property type="entry name" value="PyrdxlP-dep_Trfase_small"/>
</dbReference>
<dbReference type="InterPro" id="IPR051926">
    <property type="entry name" value="Ala_Aminotransferase"/>
</dbReference>
<dbReference type="InParanoid" id="Q2LWK1"/>
<dbReference type="NCBIfam" id="NF005334">
    <property type="entry name" value="PRK06855.1"/>
    <property type="match status" value="1"/>
</dbReference>
<dbReference type="InterPro" id="IPR004839">
    <property type="entry name" value="Aminotransferase_I/II_large"/>
</dbReference>
<feature type="transmembrane region" description="Helical" evidence="7">
    <location>
        <begin position="390"/>
        <end position="412"/>
    </location>
</feature>
<dbReference type="InterPro" id="IPR015424">
    <property type="entry name" value="PyrdxlP-dep_Trfase"/>
</dbReference>
<sequence length="448" mass="51576">MRTTESQRGVCLMRLDIAKGGTGLVYEIRNIVNVANRLKEYGIDVIWENIGDPIQKGEQLPGWMKETLTEIMQDDRSYGYSPTKGMLETRKFLAEKVNARGKVQITPEDILFFNGLGDAIARSYSAIRVDARIIMPEPTYSTHFLAEVLHASFPPNTYRMNPYRDWHPDIHELEHKVRSYGSIVGILVINPDNPTGFVYSEESLRKIVDIARKYDLFLVFDETYHNIVYNGRETLPLSDIIGDVPGVSLKGISKEFPWPGSRCGWMEIYNADKDECFARYMKAILDQKMSEVCSTTLPQIAIPKIMSHPEYKNYLNQRLHHYERFSNIAYELLKDVPYIMVNKPNGAFYLSIVFNEAVLNGRQRLKIEHPEIRRYIESIMTESIEYDKRFVYYLLGATGICVVPLTSFFTALPGFRMTLLSQDEAKFEYTVRTIAEKVVEYIESGNQG</sequence>
<dbReference type="FunCoup" id="Q2LWK1">
    <property type="interactions" value="250"/>
</dbReference>
<evidence type="ECO:0000256" key="3">
    <source>
        <dbReference type="ARBA" id="ARBA00022576"/>
    </source>
</evidence>
<gene>
    <name evidence="9" type="ORF">SYN_02699</name>
</gene>
<dbReference type="PANTHER" id="PTHR43488:SF2">
    <property type="entry name" value="GLUTAMATE-PYRUVATE AMINOTRANSFERASE ALAA"/>
    <property type="match status" value="1"/>
</dbReference>
<dbReference type="CDD" id="cd00609">
    <property type="entry name" value="AAT_like"/>
    <property type="match status" value="1"/>
</dbReference>
<evidence type="ECO:0000256" key="5">
    <source>
        <dbReference type="ARBA" id="ARBA00022898"/>
    </source>
</evidence>
<evidence type="ECO:0000256" key="7">
    <source>
        <dbReference type="SAM" id="Phobius"/>
    </source>
</evidence>
<dbReference type="Proteomes" id="UP000001933">
    <property type="component" value="Chromosome"/>
</dbReference>
<comment type="cofactor">
    <cofactor evidence="1">
        <name>pyridoxal 5'-phosphate</name>
        <dbReference type="ChEBI" id="CHEBI:597326"/>
    </cofactor>
</comment>
<dbReference type="HOGENOM" id="CLU_017584_4_2_7"/>
<dbReference type="STRING" id="56780.SYN_02699"/>
<accession>Q2LWK1</accession>
<name>Q2LWK1_SYNAS</name>
<evidence type="ECO:0000259" key="8">
    <source>
        <dbReference type="Pfam" id="PF00155"/>
    </source>
</evidence>
<keyword evidence="3 9" id="KW-0032">Aminotransferase</keyword>
<dbReference type="eggNOG" id="COG0436">
    <property type="taxonomic scope" value="Bacteria"/>
</dbReference>
<dbReference type="GO" id="GO:0004021">
    <property type="term" value="F:L-alanine:2-oxoglutarate aminotransferase activity"/>
    <property type="evidence" value="ECO:0007669"/>
    <property type="project" value="UniProtKB-EC"/>
</dbReference>
<keyword evidence="7" id="KW-1133">Transmembrane helix</keyword>
<dbReference type="AlphaFoldDB" id="Q2LWK1"/>
<keyword evidence="4 9" id="KW-0808">Transferase</keyword>
<evidence type="ECO:0000256" key="1">
    <source>
        <dbReference type="ARBA" id="ARBA00001933"/>
    </source>
</evidence>
<evidence type="ECO:0000313" key="10">
    <source>
        <dbReference type="Proteomes" id="UP000001933"/>
    </source>
</evidence>
<dbReference type="InterPro" id="IPR015421">
    <property type="entry name" value="PyrdxlP-dep_Trfase_major"/>
</dbReference>
<dbReference type="SUPFAM" id="SSF53383">
    <property type="entry name" value="PLP-dependent transferases"/>
    <property type="match status" value="1"/>
</dbReference>
<dbReference type="KEGG" id="sat:SYN_02699"/>
<keyword evidence="7" id="KW-0472">Membrane</keyword>
<keyword evidence="10" id="KW-1185">Reference proteome</keyword>
<protein>
    <recommendedName>
        <fullName evidence="6">alanine transaminase</fullName>
        <ecNumber evidence="6">2.6.1.2</ecNumber>
    </recommendedName>
</protein>
<feature type="domain" description="Aminotransferase class I/classII large" evidence="8">
    <location>
        <begin position="51"/>
        <end position="431"/>
    </location>
</feature>
<evidence type="ECO:0000313" key="9">
    <source>
        <dbReference type="EMBL" id="ABC78460.1"/>
    </source>
</evidence>
<reference evidence="9 10" key="1">
    <citation type="journal article" date="2007" name="Proc. Natl. Acad. Sci. U.S.A.">
        <title>The genome of Syntrophus aciditrophicus: life at the thermodynamic limit of microbial growth.</title>
        <authorList>
            <person name="McInerney M.J."/>
            <person name="Rohlin L."/>
            <person name="Mouttaki H."/>
            <person name="Kim U."/>
            <person name="Krupp R.S."/>
            <person name="Rios-Hernandez L."/>
            <person name="Sieber J."/>
            <person name="Struchtemeyer C.G."/>
            <person name="Bhattacharyya A."/>
            <person name="Campbell J.W."/>
            <person name="Gunsalus R.P."/>
        </authorList>
    </citation>
    <scope>NUCLEOTIDE SEQUENCE [LARGE SCALE GENOMIC DNA]</scope>
    <source>
        <strain evidence="9 10">SB</strain>
    </source>
</reference>
<proteinExistence type="inferred from homology"/>
<comment type="similarity">
    <text evidence="2">Belongs to the class-I pyridoxal-phosphate-dependent aminotransferase family.</text>
</comment>
<evidence type="ECO:0000256" key="6">
    <source>
        <dbReference type="ARBA" id="ARBA00026106"/>
    </source>
</evidence>
<keyword evidence="7" id="KW-0812">Transmembrane</keyword>
<dbReference type="PANTHER" id="PTHR43488">
    <property type="entry name" value="GLUTAMATE-PYRUVATE AMINOTRANSFERASE ALAA"/>
    <property type="match status" value="1"/>
</dbReference>
<organism evidence="9 10">
    <name type="scientific">Syntrophus aciditrophicus (strain SB)</name>
    <dbReference type="NCBI Taxonomy" id="56780"/>
    <lineage>
        <taxon>Bacteria</taxon>
        <taxon>Pseudomonadati</taxon>
        <taxon>Thermodesulfobacteriota</taxon>
        <taxon>Syntrophia</taxon>
        <taxon>Syntrophales</taxon>
        <taxon>Syntrophaceae</taxon>
        <taxon>Syntrophus</taxon>
    </lineage>
</organism>
<dbReference type="EC" id="2.6.1.2" evidence="6"/>
<dbReference type="Gene3D" id="3.90.1150.10">
    <property type="entry name" value="Aspartate Aminotransferase, domain 1"/>
    <property type="match status" value="1"/>
</dbReference>
<evidence type="ECO:0000256" key="2">
    <source>
        <dbReference type="ARBA" id="ARBA00007441"/>
    </source>
</evidence>
<dbReference type="Pfam" id="PF00155">
    <property type="entry name" value="Aminotran_1_2"/>
    <property type="match status" value="1"/>
</dbReference>
<evidence type="ECO:0000256" key="4">
    <source>
        <dbReference type="ARBA" id="ARBA00022679"/>
    </source>
</evidence>
<dbReference type="GO" id="GO:0030170">
    <property type="term" value="F:pyridoxal phosphate binding"/>
    <property type="evidence" value="ECO:0007669"/>
    <property type="project" value="InterPro"/>
</dbReference>
<dbReference type="EMBL" id="CP000252">
    <property type="protein sequence ID" value="ABC78460.1"/>
    <property type="molecule type" value="Genomic_DNA"/>
</dbReference>